<name>A0A8S2YJM5_9BILA</name>
<protein>
    <recommendedName>
        <fullName evidence="3">LamG domain-containing protein</fullName>
    </recommendedName>
</protein>
<dbReference type="Pfam" id="PF13385">
    <property type="entry name" value="Laminin_G_3"/>
    <property type="match status" value="1"/>
</dbReference>
<feature type="non-terminal residue" evidence="1">
    <location>
        <position position="70"/>
    </location>
</feature>
<evidence type="ECO:0000313" key="2">
    <source>
        <dbReference type="Proteomes" id="UP000676336"/>
    </source>
</evidence>
<proteinExistence type="predicted"/>
<organism evidence="1 2">
    <name type="scientific">Rotaria magnacalcarata</name>
    <dbReference type="NCBI Taxonomy" id="392030"/>
    <lineage>
        <taxon>Eukaryota</taxon>
        <taxon>Metazoa</taxon>
        <taxon>Spiralia</taxon>
        <taxon>Gnathifera</taxon>
        <taxon>Rotifera</taxon>
        <taxon>Eurotatoria</taxon>
        <taxon>Bdelloidea</taxon>
        <taxon>Philodinida</taxon>
        <taxon>Philodinidae</taxon>
        <taxon>Rotaria</taxon>
    </lineage>
</organism>
<dbReference type="Proteomes" id="UP000676336">
    <property type="component" value="Unassembled WGS sequence"/>
</dbReference>
<evidence type="ECO:0000313" key="1">
    <source>
        <dbReference type="EMBL" id="CAF4554820.1"/>
    </source>
</evidence>
<accession>A0A8S2YJM5</accession>
<reference evidence="1" key="1">
    <citation type="submission" date="2021-02" db="EMBL/GenBank/DDBJ databases">
        <authorList>
            <person name="Nowell W R."/>
        </authorList>
    </citation>
    <scope>NUCLEOTIDE SEQUENCE</scope>
</reference>
<comment type="caution">
    <text evidence="1">The sequence shown here is derived from an EMBL/GenBank/DDBJ whole genome shotgun (WGS) entry which is preliminary data.</text>
</comment>
<sequence>MNRWSHAACVYDITTQTQQVYLNGVLDGSKSASPYQGSSGMLAIGMTYMPFPNNYYFNGYLDQARYEQRA</sequence>
<evidence type="ECO:0008006" key="3">
    <source>
        <dbReference type="Google" id="ProtNLM"/>
    </source>
</evidence>
<dbReference type="SUPFAM" id="SSF49899">
    <property type="entry name" value="Concanavalin A-like lectins/glucanases"/>
    <property type="match status" value="1"/>
</dbReference>
<dbReference type="Gene3D" id="2.60.120.200">
    <property type="match status" value="1"/>
</dbReference>
<dbReference type="EMBL" id="CAJOBI010093803">
    <property type="protein sequence ID" value="CAF4554820.1"/>
    <property type="molecule type" value="Genomic_DNA"/>
</dbReference>
<gene>
    <name evidence="1" type="ORF">SMN809_LOCUS37188</name>
</gene>
<dbReference type="AlphaFoldDB" id="A0A8S2YJM5"/>
<dbReference type="InterPro" id="IPR013320">
    <property type="entry name" value="ConA-like_dom_sf"/>
</dbReference>